<sequence>MIDRLPGEIWDKIAFNLSQEDKTALSYVSKSVNDLITPLLYQNIYLNERYYFPSDYDTSLGTHLWSVLYFTFQEKDLEKDLGMTIRAKQKFRALVRSLTESPLRLCPMIKRVHCTWHLDQPTLISFLTLLNKYNSNLLSFESFIKGEICPYLWKHASSIQTLNLTPPDMLPNPEAADEQYFQLTRNIVKKYNFDNIQDLTIHINPLSFFEKGMKKIKIRSLCLNLRDDTLNAEPVDDSVHYYDIFDINSLKELEMLSWYNESSSDVNIYNKWKLYDFFEFENIEYLSLLSLFKNEEFIQNCIKKFSKLRKLKIDFMFDATISKNTLDLMSRNKCSKTIRYIDLKIEEIDIPILSVNDDEISNFNIQVSCKCDDCKMTLDKIIMKKYFPNSDSFIIKDFHDIEQKNFILQMFKLFTIIPYSAGFDEYPSIGFYSRPLEDFVKKINSLLNPESNSNNKTERDITKSDVIRIYHMYLHSMRKSFDYFVSRFKNLEFLIVNDVPTKVIQYDEFQRCNVPLFHYYGYKSNQVYELVNDESLFD</sequence>
<reference evidence="2 3" key="1">
    <citation type="submission" date="2017-04" db="EMBL/GenBank/DDBJ databases">
        <authorList>
            <person name="Afonso C.L."/>
            <person name="Miller P.J."/>
            <person name="Scott M.A."/>
            <person name="Spackman E."/>
            <person name="Goraichik I."/>
            <person name="Dimitrov K.M."/>
            <person name="Suarez D.L."/>
            <person name="Swayne D.E."/>
        </authorList>
    </citation>
    <scope>NUCLEOTIDE SEQUENCE [LARGE SCALE GENOMIC DNA]</scope>
</reference>
<keyword evidence="3" id="KW-1185">Reference proteome</keyword>
<feature type="domain" description="F-box" evidence="1">
    <location>
        <begin position="1"/>
        <end position="44"/>
    </location>
</feature>
<gene>
    <name evidence="2" type="ORF">KASA_0L01254G</name>
</gene>
<protein>
    <submittedName>
        <fullName evidence="2">Similar to Saccharomyces cerevisiae YDR131C F-box protein, substrate-specific adaptor subunit that recruits substrates to a core ubiquitination complex</fullName>
    </submittedName>
</protein>
<dbReference type="OrthoDB" id="4060589at2759"/>
<dbReference type="EMBL" id="FXLY01000007">
    <property type="protein sequence ID" value="SMN21101.1"/>
    <property type="molecule type" value="Genomic_DNA"/>
</dbReference>
<evidence type="ECO:0000313" key="3">
    <source>
        <dbReference type="Proteomes" id="UP000196158"/>
    </source>
</evidence>
<proteinExistence type="predicted"/>
<organism evidence="2 3">
    <name type="scientific">Maudiozyma saulgeensis</name>
    <dbReference type="NCBI Taxonomy" id="1789683"/>
    <lineage>
        <taxon>Eukaryota</taxon>
        <taxon>Fungi</taxon>
        <taxon>Dikarya</taxon>
        <taxon>Ascomycota</taxon>
        <taxon>Saccharomycotina</taxon>
        <taxon>Saccharomycetes</taxon>
        <taxon>Saccharomycetales</taxon>
        <taxon>Saccharomycetaceae</taxon>
        <taxon>Maudiozyma</taxon>
    </lineage>
</organism>
<dbReference type="PROSITE" id="PS50181">
    <property type="entry name" value="FBOX"/>
    <property type="match status" value="1"/>
</dbReference>
<dbReference type="AlphaFoldDB" id="A0A1X7R686"/>
<name>A0A1X7R686_9SACH</name>
<dbReference type="InterPro" id="IPR001810">
    <property type="entry name" value="F-box_dom"/>
</dbReference>
<accession>A0A1X7R686</accession>
<dbReference type="Proteomes" id="UP000196158">
    <property type="component" value="Unassembled WGS sequence"/>
</dbReference>
<evidence type="ECO:0000313" key="2">
    <source>
        <dbReference type="EMBL" id="SMN21101.1"/>
    </source>
</evidence>
<evidence type="ECO:0000259" key="1">
    <source>
        <dbReference type="PROSITE" id="PS50181"/>
    </source>
</evidence>